<keyword evidence="9" id="KW-0539">Nucleus</keyword>
<dbReference type="Gene3D" id="4.10.320.30">
    <property type="match status" value="1"/>
</dbReference>
<proteinExistence type="predicted"/>
<evidence type="ECO:0000256" key="1">
    <source>
        <dbReference type="ARBA" id="ARBA00004123"/>
    </source>
</evidence>
<feature type="region of interest" description="Disordered" evidence="11">
    <location>
        <begin position="90"/>
        <end position="164"/>
    </location>
</feature>
<dbReference type="Gene3D" id="1.10.150.50">
    <property type="entry name" value="Transcription Factor, Ets-1"/>
    <property type="match status" value="1"/>
</dbReference>
<evidence type="ECO:0000256" key="10">
    <source>
        <dbReference type="PROSITE-ProRule" id="PRU00459"/>
    </source>
</evidence>
<keyword evidence="8" id="KW-0804">Transcription</keyword>
<feature type="repeat" description="MBT" evidence="10">
    <location>
        <begin position="351"/>
        <end position="454"/>
    </location>
</feature>
<feature type="region of interest" description="Disordered" evidence="11">
    <location>
        <begin position="754"/>
        <end position="796"/>
    </location>
</feature>
<comment type="caution">
    <text evidence="13">The sequence shown here is derived from an EMBL/GenBank/DDBJ whole genome shotgun (WGS) entry which is preliminary data.</text>
</comment>
<comment type="subcellular location">
    <subcellularLocation>
        <location evidence="1">Nucleus</location>
    </subcellularLocation>
</comment>
<accession>A0ABP0GIQ3</accession>
<reference evidence="13 14" key="1">
    <citation type="submission" date="2024-02" db="EMBL/GenBank/DDBJ databases">
        <authorList>
            <person name="Daric V."/>
            <person name="Darras S."/>
        </authorList>
    </citation>
    <scope>NUCLEOTIDE SEQUENCE [LARGE SCALE GENOMIC DNA]</scope>
</reference>
<dbReference type="Proteomes" id="UP001642483">
    <property type="component" value="Unassembled WGS sequence"/>
</dbReference>
<keyword evidence="7" id="KW-0805">Transcription regulation</keyword>
<dbReference type="InterPro" id="IPR050548">
    <property type="entry name" value="PcG_chromatin_remod_factors"/>
</dbReference>
<dbReference type="InterPro" id="IPR002515">
    <property type="entry name" value="Znf_C2H2C"/>
</dbReference>
<dbReference type="SUPFAM" id="SSF47769">
    <property type="entry name" value="SAM/Pointed domain"/>
    <property type="match status" value="1"/>
</dbReference>
<evidence type="ECO:0000256" key="11">
    <source>
        <dbReference type="SAM" id="MobiDB-lite"/>
    </source>
</evidence>
<dbReference type="Pfam" id="PF01530">
    <property type="entry name" value="zf-C2HC"/>
    <property type="match status" value="1"/>
</dbReference>
<dbReference type="CDD" id="cd20103">
    <property type="entry name" value="MBT_L3MBTL1-like_rpt3"/>
    <property type="match status" value="1"/>
</dbReference>
<protein>
    <recommendedName>
        <fullName evidence="12">SAM domain-containing protein</fullName>
    </recommendedName>
</protein>
<evidence type="ECO:0000256" key="3">
    <source>
        <dbReference type="ARBA" id="ARBA00022737"/>
    </source>
</evidence>
<feature type="compositionally biased region" description="Basic residues" evidence="11">
    <location>
        <begin position="782"/>
        <end position="796"/>
    </location>
</feature>
<feature type="domain" description="SAM" evidence="12">
    <location>
        <begin position="847"/>
        <end position="911"/>
    </location>
</feature>
<dbReference type="Pfam" id="PF02820">
    <property type="entry name" value="MBT"/>
    <property type="match status" value="3"/>
</dbReference>
<keyword evidence="14" id="KW-1185">Reference proteome</keyword>
<evidence type="ECO:0000256" key="2">
    <source>
        <dbReference type="ARBA" id="ARBA00022723"/>
    </source>
</evidence>
<evidence type="ECO:0000256" key="5">
    <source>
        <dbReference type="ARBA" id="ARBA00022833"/>
    </source>
</evidence>
<evidence type="ECO:0000256" key="9">
    <source>
        <dbReference type="ARBA" id="ARBA00023242"/>
    </source>
</evidence>
<dbReference type="InterPro" id="IPR013761">
    <property type="entry name" value="SAM/pointed_sf"/>
</dbReference>
<feature type="region of interest" description="Disordered" evidence="11">
    <location>
        <begin position="176"/>
        <end position="203"/>
    </location>
</feature>
<dbReference type="EMBL" id="CAWYQH010000119">
    <property type="protein sequence ID" value="CAK8691450.1"/>
    <property type="molecule type" value="Genomic_DNA"/>
</dbReference>
<dbReference type="SMART" id="SM00454">
    <property type="entry name" value="SAM"/>
    <property type="match status" value="1"/>
</dbReference>
<gene>
    <name evidence="13" type="ORF">CVLEPA_LOCUS24157</name>
</gene>
<evidence type="ECO:0000256" key="7">
    <source>
        <dbReference type="ARBA" id="ARBA00023015"/>
    </source>
</evidence>
<dbReference type="SUPFAM" id="SSF103637">
    <property type="entry name" value="CCHHC domain"/>
    <property type="match status" value="1"/>
</dbReference>
<evidence type="ECO:0000259" key="12">
    <source>
        <dbReference type="PROSITE" id="PS50105"/>
    </source>
</evidence>
<dbReference type="SUPFAM" id="SSF63748">
    <property type="entry name" value="Tudor/PWWP/MBT"/>
    <property type="match status" value="3"/>
</dbReference>
<feature type="compositionally biased region" description="Basic and acidic residues" evidence="11">
    <location>
        <begin position="761"/>
        <end position="772"/>
    </location>
</feature>
<dbReference type="InterPro" id="IPR036060">
    <property type="entry name" value="Znf_C2H2C_sf"/>
</dbReference>
<evidence type="ECO:0000313" key="14">
    <source>
        <dbReference type="Proteomes" id="UP001642483"/>
    </source>
</evidence>
<dbReference type="PROSITE" id="PS51079">
    <property type="entry name" value="MBT"/>
    <property type="match status" value="3"/>
</dbReference>
<dbReference type="PROSITE" id="PS51802">
    <property type="entry name" value="ZF_CCHHC"/>
    <property type="match status" value="1"/>
</dbReference>
<dbReference type="PANTHER" id="PTHR12247">
    <property type="entry name" value="POLYCOMB GROUP PROTEIN"/>
    <property type="match status" value="1"/>
</dbReference>
<feature type="repeat" description="MBT" evidence="10">
    <location>
        <begin position="569"/>
        <end position="663"/>
    </location>
</feature>
<dbReference type="PANTHER" id="PTHR12247:SF131">
    <property type="entry name" value="LD05287P"/>
    <property type="match status" value="1"/>
</dbReference>
<dbReference type="InterPro" id="IPR001660">
    <property type="entry name" value="SAM"/>
</dbReference>
<dbReference type="InterPro" id="IPR004092">
    <property type="entry name" value="Mbt"/>
</dbReference>
<feature type="compositionally biased region" description="Acidic residues" evidence="11">
    <location>
        <begin position="123"/>
        <end position="132"/>
    </location>
</feature>
<evidence type="ECO:0000256" key="8">
    <source>
        <dbReference type="ARBA" id="ARBA00023163"/>
    </source>
</evidence>
<evidence type="ECO:0000313" key="13">
    <source>
        <dbReference type="EMBL" id="CAK8691450.1"/>
    </source>
</evidence>
<feature type="compositionally biased region" description="Polar residues" evidence="11">
    <location>
        <begin position="184"/>
        <end position="203"/>
    </location>
</feature>
<evidence type="ECO:0000256" key="6">
    <source>
        <dbReference type="ARBA" id="ARBA00022853"/>
    </source>
</evidence>
<dbReference type="Gene3D" id="2.30.30.140">
    <property type="match status" value="3"/>
</dbReference>
<keyword evidence="4" id="KW-0863">Zinc-finger</keyword>
<evidence type="ECO:0000256" key="4">
    <source>
        <dbReference type="ARBA" id="ARBA00022771"/>
    </source>
</evidence>
<dbReference type="SMART" id="SM00561">
    <property type="entry name" value="MBT"/>
    <property type="match status" value="3"/>
</dbReference>
<keyword evidence="5" id="KW-0862">Zinc</keyword>
<keyword evidence="6" id="KW-0156">Chromatin regulator</keyword>
<keyword evidence="2" id="KW-0479">Metal-binding</keyword>
<sequence>MMSQNVNEPNVSCSSGNDVTMERATATEQAVTAHTINEPEVANDVTVNEVTPQANDDVISGLDWDNGIGILPGTNFKFRVNEHGDVEMITGPVEVEDPEGKTSGDVTEAPENETSRDVGEQEQAMEADPVDDDQTRSDANISDDLSDDVTGSSASTVDDEKQDDDEQIQNLFVDDVHNNEDDGTSLNANQEPDVTETTTVESNSADVIKAEEREAVVSMSPNVDDAIETPIKPEPATISTGDVIFCVFCGKPGNIGSFFGRFCSKQCVARNAARHKVKGMKSNTMMRKQERKRLRSYENGLALSTDNEPGDLKIKIRRNLSVVEEDEDYQPSPAKRRHVVTPPPLKLKRDFVWEDYLSSQKARDAPLDIFEELTGSKAFPSNPNRFRVEWLLEAVDPLHQSMICLVSVAAVMGNRLRIHFVGFPAIYDFWVNSDSPFIFPCGFAQRTGRRLSPPCGCEEEGFCWKTFAQKHDFQIAPDDAFSSILYENETGFKILDRIEAIDRHHPELVCVASIVDVMGKYLLIHFDGWNSCYDYWTLATSNYIRPIGWCKENNKELSTPLGFDENETFDWETYLQKNDFRAADVGLFRNEPHRFEIGMKLEVVDQRNCRLIRVATIADLDDFRVQVHFDGWSDMYDFWIDADSRDLHPLQWCNETQHQLQGPVNSNETPRGDQCRCPVPGCNGAGHVKHDKFENHHSEFGCPYSLQNLNREALPDRLTYDKTRSYDDVTIDANNNKKTNATFVVKRKRGRPRINRLPSPVEEKGSPGERVKTRASMTSNGHSRRHRSKEHSKRLSTFKARSPLYEAAFMTSLSERQNQSELSLGWDQHVMSLPGVKGKRASEVSQWGMEQVSRFVNELTGKSECGDVFVSQEIDGEAFMLLTQSDISSVLKLKLGPSVKIYNAILMFKAAEKFKA</sequence>
<name>A0ABP0GIQ3_CLALP</name>
<organism evidence="13 14">
    <name type="scientific">Clavelina lepadiformis</name>
    <name type="common">Light-bulb sea squirt</name>
    <name type="synonym">Ascidia lepadiformis</name>
    <dbReference type="NCBI Taxonomy" id="159417"/>
    <lineage>
        <taxon>Eukaryota</taxon>
        <taxon>Metazoa</taxon>
        <taxon>Chordata</taxon>
        <taxon>Tunicata</taxon>
        <taxon>Ascidiacea</taxon>
        <taxon>Aplousobranchia</taxon>
        <taxon>Clavelinidae</taxon>
        <taxon>Clavelina</taxon>
    </lineage>
</organism>
<dbReference type="Pfam" id="PF00536">
    <property type="entry name" value="SAM_1"/>
    <property type="match status" value="1"/>
</dbReference>
<feature type="repeat" description="MBT" evidence="10">
    <location>
        <begin position="462"/>
        <end position="560"/>
    </location>
</feature>
<keyword evidence="3" id="KW-0677">Repeat</keyword>
<dbReference type="PROSITE" id="PS50105">
    <property type="entry name" value="SAM_DOMAIN"/>
    <property type="match status" value="1"/>
</dbReference>